<feature type="compositionally biased region" description="Low complexity" evidence="1">
    <location>
        <begin position="98"/>
        <end position="107"/>
    </location>
</feature>
<name>A0A645G6H3_9ZZZZ</name>
<dbReference type="EMBL" id="VSSQ01067311">
    <property type="protein sequence ID" value="MPN19704.1"/>
    <property type="molecule type" value="Genomic_DNA"/>
</dbReference>
<comment type="caution">
    <text evidence="2">The sequence shown here is derived from an EMBL/GenBank/DDBJ whole genome shotgun (WGS) entry which is preliminary data.</text>
</comment>
<feature type="region of interest" description="Disordered" evidence="1">
    <location>
        <begin position="174"/>
        <end position="211"/>
    </location>
</feature>
<dbReference type="AlphaFoldDB" id="A0A645G6H3"/>
<feature type="compositionally biased region" description="Low complexity" evidence="1">
    <location>
        <begin position="50"/>
        <end position="63"/>
    </location>
</feature>
<gene>
    <name evidence="2" type="ORF">SDC9_167076</name>
</gene>
<proteinExistence type="predicted"/>
<sequence>MPKPNPTPIAPPSTDNAVRSTPTADSANSRPMSSSAARVMLTNTLRMDRSVTASSSTRRSNVAEAQSAATSISAADNVPWMSVSRLSLVLPNINDTSSSSAITVGSSPRIHSTATPQASHEKMRSTRRARLEWGNAAAITRAIQRINTSDVRMGTATRRMKMDWNGSTASRAAYTSTSATSGNITPCVGLRPNQTDSSASLRLRPSSAVMP</sequence>
<feature type="region of interest" description="Disordered" evidence="1">
    <location>
        <begin position="98"/>
        <end position="124"/>
    </location>
</feature>
<organism evidence="2">
    <name type="scientific">bioreactor metagenome</name>
    <dbReference type="NCBI Taxonomy" id="1076179"/>
    <lineage>
        <taxon>unclassified sequences</taxon>
        <taxon>metagenomes</taxon>
        <taxon>ecological metagenomes</taxon>
    </lineage>
</organism>
<feature type="compositionally biased region" description="Pro residues" evidence="1">
    <location>
        <begin position="1"/>
        <end position="11"/>
    </location>
</feature>
<feature type="compositionally biased region" description="Polar residues" evidence="1">
    <location>
        <begin position="13"/>
        <end position="45"/>
    </location>
</feature>
<feature type="compositionally biased region" description="Polar residues" evidence="1">
    <location>
        <begin position="109"/>
        <end position="118"/>
    </location>
</feature>
<accession>A0A645G6H3</accession>
<feature type="compositionally biased region" description="Low complexity" evidence="1">
    <location>
        <begin position="197"/>
        <end position="211"/>
    </location>
</feature>
<evidence type="ECO:0000313" key="2">
    <source>
        <dbReference type="EMBL" id="MPN19704.1"/>
    </source>
</evidence>
<evidence type="ECO:0000256" key="1">
    <source>
        <dbReference type="SAM" id="MobiDB-lite"/>
    </source>
</evidence>
<protein>
    <submittedName>
        <fullName evidence="2">Uncharacterized protein</fullName>
    </submittedName>
</protein>
<reference evidence="2" key="1">
    <citation type="submission" date="2019-08" db="EMBL/GenBank/DDBJ databases">
        <authorList>
            <person name="Kucharzyk K."/>
            <person name="Murdoch R.W."/>
            <person name="Higgins S."/>
            <person name="Loffler F."/>
        </authorList>
    </citation>
    <scope>NUCLEOTIDE SEQUENCE</scope>
</reference>
<feature type="region of interest" description="Disordered" evidence="1">
    <location>
        <begin position="1"/>
        <end position="71"/>
    </location>
</feature>